<dbReference type="EnsemblPlants" id="Pp3c3_15710V3.2">
    <property type="protein sequence ID" value="Pp3c3_15710V3.2"/>
    <property type="gene ID" value="Pp3c3_15710"/>
</dbReference>
<keyword evidence="1" id="KW-0472">Membrane</keyword>
<dbReference type="PANTHER" id="PTHR33133">
    <property type="entry name" value="OS08G0107100 PROTEIN-RELATED"/>
    <property type="match status" value="1"/>
</dbReference>
<dbReference type="Gramene" id="Pp3c3_15710V3.2">
    <property type="protein sequence ID" value="Pp3c3_15710V3.2"/>
    <property type="gene ID" value="Pp3c3_15710"/>
</dbReference>
<dbReference type="GeneID" id="112279706"/>
<dbReference type="RefSeq" id="XP_024370151.1">
    <property type="nucleotide sequence ID" value="XM_024514383.2"/>
</dbReference>
<protein>
    <recommendedName>
        <fullName evidence="5">Transmembrane protein</fullName>
    </recommendedName>
</protein>
<feature type="transmembrane region" description="Helical" evidence="1">
    <location>
        <begin position="247"/>
        <end position="265"/>
    </location>
</feature>
<keyword evidence="1" id="KW-1133">Transmembrane helix</keyword>
<dbReference type="HOGENOM" id="CLU_071716_0_0_1"/>
<evidence type="ECO:0000256" key="1">
    <source>
        <dbReference type="SAM" id="Phobius"/>
    </source>
</evidence>
<feature type="transmembrane region" description="Helical" evidence="1">
    <location>
        <begin position="193"/>
        <end position="216"/>
    </location>
</feature>
<proteinExistence type="predicted"/>
<feature type="transmembrane region" description="Helical" evidence="1">
    <location>
        <begin position="150"/>
        <end position="181"/>
    </location>
</feature>
<gene>
    <name evidence="3" type="primary">LOC112279706</name>
    <name evidence="2" type="ORF">PHYPA_004485</name>
</gene>
<dbReference type="Gramene" id="Pp3c3_15710V3.1">
    <property type="protein sequence ID" value="Pp3c3_15710V3.1"/>
    <property type="gene ID" value="Pp3c3_15710"/>
</dbReference>
<reference evidence="2 4" key="2">
    <citation type="journal article" date="2018" name="Plant J.">
        <title>The Physcomitrella patens chromosome-scale assembly reveals moss genome structure and evolution.</title>
        <authorList>
            <person name="Lang D."/>
            <person name="Ullrich K.K."/>
            <person name="Murat F."/>
            <person name="Fuchs J."/>
            <person name="Jenkins J."/>
            <person name="Haas F.B."/>
            <person name="Piednoel M."/>
            <person name="Gundlach H."/>
            <person name="Van Bel M."/>
            <person name="Meyberg R."/>
            <person name="Vives C."/>
            <person name="Morata J."/>
            <person name="Symeonidi A."/>
            <person name="Hiss M."/>
            <person name="Muchero W."/>
            <person name="Kamisugi Y."/>
            <person name="Saleh O."/>
            <person name="Blanc G."/>
            <person name="Decker E.L."/>
            <person name="van Gessel N."/>
            <person name="Grimwood J."/>
            <person name="Hayes R.D."/>
            <person name="Graham S.W."/>
            <person name="Gunter L.E."/>
            <person name="McDaniel S.F."/>
            <person name="Hoernstein S.N.W."/>
            <person name="Larsson A."/>
            <person name="Li F.W."/>
            <person name="Perroud P.F."/>
            <person name="Phillips J."/>
            <person name="Ranjan P."/>
            <person name="Rokshar D.S."/>
            <person name="Rothfels C.J."/>
            <person name="Schneider L."/>
            <person name="Shu S."/>
            <person name="Stevenson D.W."/>
            <person name="Thummler F."/>
            <person name="Tillich M."/>
            <person name="Villarreal Aguilar J.C."/>
            <person name="Widiez T."/>
            <person name="Wong G.K."/>
            <person name="Wymore A."/>
            <person name="Zhang Y."/>
            <person name="Zimmer A.D."/>
            <person name="Quatrano R.S."/>
            <person name="Mayer K.F.X."/>
            <person name="Goodstein D."/>
            <person name="Casacuberta J.M."/>
            <person name="Vandepoele K."/>
            <person name="Reski R."/>
            <person name="Cuming A.C."/>
            <person name="Tuskan G.A."/>
            <person name="Maumus F."/>
            <person name="Salse J."/>
            <person name="Schmutz J."/>
            <person name="Rensing S.A."/>
        </authorList>
    </citation>
    <scope>NUCLEOTIDE SEQUENCE [LARGE SCALE GENOMIC DNA]</scope>
    <source>
        <strain evidence="3 4">cv. Gransden 2004</strain>
    </source>
</reference>
<dbReference type="PaxDb" id="3218-PP1S25_237V6.1"/>
<dbReference type="AlphaFoldDB" id="A9RSB3"/>
<reference evidence="2 4" key="1">
    <citation type="journal article" date="2008" name="Science">
        <title>The Physcomitrella genome reveals evolutionary insights into the conquest of land by plants.</title>
        <authorList>
            <person name="Rensing S."/>
            <person name="Lang D."/>
            <person name="Zimmer A."/>
            <person name="Terry A."/>
            <person name="Salamov A."/>
            <person name="Shapiro H."/>
            <person name="Nishiyama T."/>
            <person name="Perroud P.-F."/>
            <person name="Lindquist E."/>
            <person name="Kamisugi Y."/>
            <person name="Tanahashi T."/>
            <person name="Sakakibara K."/>
            <person name="Fujita T."/>
            <person name="Oishi K."/>
            <person name="Shin-I T."/>
            <person name="Kuroki Y."/>
            <person name="Toyoda A."/>
            <person name="Suzuki Y."/>
            <person name="Hashimoto A."/>
            <person name="Yamaguchi K."/>
            <person name="Sugano A."/>
            <person name="Kohara Y."/>
            <person name="Fujiyama A."/>
            <person name="Anterola A."/>
            <person name="Aoki S."/>
            <person name="Ashton N."/>
            <person name="Barbazuk W.B."/>
            <person name="Barker E."/>
            <person name="Bennetzen J."/>
            <person name="Bezanilla M."/>
            <person name="Blankenship R."/>
            <person name="Cho S.H."/>
            <person name="Dutcher S."/>
            <person name="Estelle M."/>
            <person name="Fawcett J.A."/>
            <person name="Gundlach H."/>
            <person name="Hanada K."/>
            <person name="Heyl A."/>
            <person name="Hicks K.A."/>
            <person name="Hugh J."/>
            <person name="Lohr M."/>
            <person name="Mayer K."/>
            <person name="Melkozernov A."/>
            <person name="Murata T."/>
            <person name="Nelson D."/>
            <person name="Pils B."/>
            <person name="Prigge M."/>
            <person name="Reiss B."/>
            <person name="Renner T."/>
            <person name="Rombauts S."/>
            <person name="Rushton P."/>
            <person name="Sanderfoot A."/>
            <person name="Schween G."/>
            <person name="Shiu S.-H."/>
            <person name="Stueber K."/>
            <person name="Theodoulou F.L."/>
            <person name="Tu H."/>
            <person name="Van de Peer Y."/>
            <person name="Verrier P.J."/>
            <person name="Waters E."/>
            <person name="Wood A."/>
            <person name="Yang L."/>
            <person name="Cove D."/>
            <person name="Cuming A."/>
            <person name="Hasebe M."/>
            <person name="Lucas S."/>
            <person name="Mishler D.B."/>
            <person name="Reski R."/>
            <person name="Grigoriev I."/>
            <person name="Quatrano R.S."/>
            <person name="Boore J.L."/>
        </authorList>
    </citation>
    <scope>NUCLEOTIDE SEQUENCE [LARGE SCALE GENOMIC DNA]</scope>
    <source>
        <strain evidence="3 4">cv. Gransden 2004</strain>
    </source>
</reference>
<dbReference type="GO" id="GO:0016020">
    <property type="term" value="C:membrane"/>
    <property type="evidence" value="ECO:0000318"/>
    <property type="project" value="GO_Central"/>
</dbReference>
<organism evidence="2">
    <name type="scientific">Physcomitrium patens</name>
    <name type="common">Spreading-leaved earth moss</name>
    <name type="synonym">Physcomitrella patens</name>
    <dbReference type="NCBI Taxonomy" id="3218"/>
    <lineage>
        <taxon>Eukaryota</taxon>
        <taxon>Viridiplantae</taxon>
        <taxon>Streptophyta</taxon>
        <taxon>Embryophyta</taxon>
        <taxon>Bryophyta</taxon>
        <taxon>Bryophytina</taxon>
        <taxon>Bryopsida</taxon>
        <taxon>Funariidae</taxon>
        <taxon>Funariales</taxon>
        <taxon>Funariaceae</taxon>
        <taxon>Physcomitrium</taxon>
    </lineage>
</organism>
<evidence type="ECO:0000313" key="4">
    <source>
        <dbReference type="Proteomes" id="UP000006727"/>
    </source>
</evidence>
<feature type="transmembrane region" description="Helical" evidence="1">
    <location>
        <begin position="30"/>
        <end position="53"/>
    </location>
</feature>
<keyword evidence="4" id="KW-1185">Reference proteome</keyword>
<dbReference type="EnsemblPlants" id="Pp3c3_15710V3.1">
    <property type="protein sequence ID" value="Pp3c3_15710V3.1"/>
    <property type="gene ID" value="Pp3c3_15710"/>
</dbReference>
<evidence type="ECO:0000313" key="2">
    <source>
        <dbReference type="EMBL" id="PNR57491.1"/>
    </source>
</evidence>
<keyword evidence="1" id="KW-0812">Transmembrane</keyword>
<feature type="transmembrane region" description="Helical" evidence="1">
    <location>
        <begin position="285"/>
        <end position="313"/>
    </location>
</feature>
<dbReference type="PANTHER" id="PTHR33133:SF1">
    <property type="entry name" value="EXPRESSED PROTEIN-RELATED"/>
    <property type="match status" value="1"/>
</dbReference>
<reference evidence="3" key="3">
    <citation type="submission" date="2020-12" db="UniProtKB">
        <authorList>
            <consortium name="EnsemblPlants"/>
        </authorList>
    </citation>
    <scope>IDENTIFICATION</scope>
</reference>
<sequence length="340" mass="37352">MKGWPANIKSWGIDSILKEAARILYKHFRLFLPFFVAIDLPLTIIGLCMGALLPPPSPGTQTTDSTGRASSLITSNALVPAPQEGALSPDANSTWLLDYSVLTLVECSVFEKLLLGAWTYVVAYIYSDNYIEADPNSIVKRVFKLLPSALFRMVVTGLWFFLLTFVGCLVTIGLSVVLILIQAGVGPPPHNPNWIFVITYTLFEILLFVCILHFALSDSVAVFEPQNYGREALSKSFKLVKEGSGRLTAFSILVLKALSVALLSLPLQQFQLGVADGTLPLWKELLYGFLLVIVSSAITTYFGVCLILVYFVCKSRVGESTISICEHLFSSRSLDESLLP</sequence>
<accession>A9RSB3</accession>
<evidence type="ECO:0008006" key="5">
    <source>
        <dbReference type="Google" id="ProtNLM"/>
    </source>
</evidence>
<name>A9RSB3_PHYPA</name>
<evidence type="ECO:0000313" key="3">
    <source>
        <dbReference type="EnsemblPlants" id="Pp3c3_15710V3.1"/>
    </source>
</evidence>
<dbReference type="EMBL" id="ABEU02000003">
    <property type="protein sequence ID" value="PNR57491.1"/>
    <property type="molecule type" value="Genomic_DNA"/>
</dbReference>
<dbReference type="Proteomes" id="UP000006727">
    <property type="component" value="Chromosome 3"/>
</dbReference>